<accession>A0A6A7C2E5</accession>
<evidence type="ECO:0000313" key="2">
    <source>
        <dbReference type="EMBL" id="KAF2861746.1"/>
    </source>
</evidence>
<proteinExistence type="predicted"/>
<feature type="region of interest" description="Disordered" evidence="1">
    <location>
        <begin position="16"/>
        <end position="78"/>
    </location>
</feature>
<reference evidence="2" key="1">
    <citation type="journal article" date="2020" name="Stud. Mycol.">
        <title>101 Dothideomycetes genomes: a test case for predicting lifestyles and emergence of pathogens.</title>
        <authorList>
            <person name="Haridas S."/>
            <person name="Albert R."/>
            <person name="Binder M."/>
            <person name="Bloem J."/>
            <person name="Labutti K."/>
            <person name="Salamov A."/>
            <person name="Andreopoulos B."/>
            <person name="Baker S."/>
            <person name="Barry K."/>
            <person name="Bills G."/>
            <person name="Bluhm B."/>
            <person name="Cannon C."/>
            <person name="Castanera R."/>
            <person name="Culley D."/>
            <person name="Daum C."/>
            <person name="Ezra D."/>
            <person name="Gonzalez J."/>
            <person name="Henrissat B."/>
            <person name="Kuo A."/>
            <person name="Liang C."/>
            <person name="Lipzen A."/>
            <person name="Lutzoni F."/>
            <person name="Magnuson J."/>
            <person name="Mondo S."/>
            <person name="Nolan M."/>
            <person name="Ohm R."/>
            <person name="Pangilinan J."/>
            <person name="Park H.-J."/>
            <person name="Ramirez L."/>
            <person name="Alfaro M."/>
            <person name="Sun H."/>
            <person name="Tritt A."/>
            <person name="Yoshinaga Y."/>
            <person name="Zwiers L.-H."/>
            <person name="Turgeon B."/>
            <person name="Goodwin S."/>
            <person name="Spatafora J."/>
            <person name="Crous P."/>
            <person name="Grigoriev I."/>
        </authorList>
    </citation>
    <scope>NUCLEOTIDE SEQUENCE</scope>
    <source>
        <strain evidence="2">CBS 480.64</strain>
    </source>
</reference>
<dbReference type="Proteomes" id="UP000799421">
    <property type="component" value="Unassembled WGS sequence"/>
</dbReference>
<dbReference type="EMBL" id="MU005970">
    <property type="protein sequence ID" value="KAF2861746.1"/>
    <property type="molecule type" value="Genomic_DNA"/>
</dbReference>
<gene>
    <name evidence="2" type="ORF">K470DRAFT_269570</name>
</gene>
<keyword evidence="3" id="KW-1185">Reference proteome</keyword>
<evidence type="ECO:0000256" key="1">
    <source>
        <dbReference type="SAM" id="MobiDB-lite"/>
    </source>
</evidence>
<protein>
    <submittedName>
        <fullName evidence="2">Uncharacterized protein</fullName>
    </submittedName>
</protein>
<name>A0A6A7C2E5_9PEZI</name>
<organism evidence="2 3">
    <name type="scientific">Piedraia hortae CBS 480.64</name>
    <dbReference type="NCBI Taxonomy" id="1314780"/>
    <lineage>
        <taxon>Eukaryota</taxon>
        <taxon>Fungi</taxon>
        <taxon>Dikarya</taxon>
        <taxon>Ascomycota</taxon>
        <taxon>Pezizomycotina</taxon>
        <taxon>Dothideomycetes</taxon>
        <taxon>Dothideomycetidae</taxon>
        <taxon>Capnodiales</taxon>
        <taxon>Piedraiaceae</taxon>
        <taxon>Piedraia</taxon>
    </lineage>
</organism>
<evidence type="ECO:0000313" key="3">
    <source>
        <dbReference type="Proteomes" id="UP000799421"/>
    </source>
</evidence>
<sequence length="165" mass="19586">MNERMIVVYEDKAHVTEERLKESDERNKAEIQRGREEAQQREALHQEDIQQREARHQEDVRYYRENAQRSEDRHQEKIRRMETQAQANQKLPDMALQFKSEQLEPVKEELRKTKEKNANLMAKDGDPMHKRQLESEIQEMAACIKDLNKQVGMLQKSLANSVETG</sequence>
<dbReference type="AlphaFoldDB" id="A0A6A7C2E5"/>